<organism evidence="11 12">
    <name type="scientific">Dulcicalothrix desertica PCC 7102</name>
    <dbReference type="NCBI Taxonomy" id="232991"/>
    <lineage>
        <taxon>Bacteria</taxon>
        <taxon>Bacillati</taxon>
        <taxon>Cyanobacteriota</taxon>
        <taxon>Cyanophyceae</taxon>
        <taxon>Nostocales</taxon>
        <taxon>Calotrichaceae</taxon>
        <taxon>Dulcicalothrix</taxon>
    </lineage>
</organism>
<evidence type="ECO:0000313" key="11">
    <source>
        <dbReference type="EMBL" id="RUT10127.1"/>
    </source>
</evidence>
<evidence type="ECO:0000256" key="5">
    <source>
        <dbReference type="ARBA" id="ARBA00022679"/>
    </source>
</evidence>
<evidence type="ECO:0000313" key="12">
    <source>
        <dbReference type="Proteomes" id="UP000271624"/>
    </source>
</evidence>
<evidence type="ECO:0000256" key="7">
    <source>
        <dbReference type="ARBA" id="ARBA00022824"/>
    </source>
</evidence>
<evidence type="ECO:0000256" key="2">
    <source>
        <dbReference type="ARBA" id="ARBA00004687"/>
    </source>
</evidence>
<keyword evidence="9 10" id="KW-0472">Membrane</keyword>
<dbReference type="GO" id="GO:0004376">
    <property type="term" value="F:GPI mannosyltransferase activity"/>
    <property type="evidence" value="ECO:0007669"/>
    <property type="project" value="InterPro"/>
</dbReference>
<keyword evidence="6 10" id="KW-0812">Transmembrane</keyword>
<dbReference type="GO" id="GO:0006506">
    <property type="term" value="P:GPI anchor biosynthetic process"/>
    <property type="evidence" value="ECO:0007669"/>
    <property type="project" value="UniProtKB-UniPathway"/>
</dbReference>
<dbReference type="UniPathway" id="UPA00196"/>
<evidence type="ECO:0000256" key="8">
    <source>
        <dbReference type="ARBA" id="ARBA00022989"/>
    </source>
</evidence>
<keyword evidence="5" id="KW-0808">Transferase</keyword>
<dbReference type="PANTHER" id="PTHR12468">
    <property type="entry name" value="GPI MANNOSYLTRANSFERASE 2"/>
    <property type="match status" value="1"/>
</dbReference>
<feature type="transmembrane region" description="Helical" evidence="10">
    <location>
        <begin position="370"/>
        <end position="388"/>
    </location>
</feature>
<feature type="transmembrane region" description="Helical" evidence="10">
    <location>
        <begin position="347"/>
        <end position="364"/>
    </location>
</feature>
<evidence type="ECO:0000256" key="1">
    <source>
        <dbReference type="ARBA" id="ARBA00004477"/>
    </source>
</evidence>
<keyword evidence="4" id="KW-0328">Glycosyltransferase</keyword>
<dbReference type="GO" id="GO:0031501">
    <property type="term" value="C:mannosyltransferase complex"/>
    <property type="evidence" value="ECO:0007669"/>
    <property type="project" value="TreeGrafter"/>
</dbReference>
<feature type="transmembrane region" description="Helical" evidence="10">
    <location>
        <begin position="284"/>
        <end position="314"/>
    </location>
</feature>
<gene>
    <name evidence="11" type="ORF">DSM106972_006220</name>
</gene>
<dbReference type="GO" id="GO:0016020">
    <property type="term" value="C:membrane"/>
    <property type="evidence" value="ECO:0007669"/>
    <property type="project" value="GOC"/>
</dbReference>
<keyword evidence="8 10" id="KW-1133">Transmembrane helix</keyword>
<evidence type="ECO:0008006" key="13">
    <source>
        <dbReference type="Google" id="ProtNLM"/>
    </source>
</evidence>
<name>A0A3S1CWQ1_9CYAN</name>
<dbReference type="PANTHER" id="PTHR12468:SF2">
    <property type="entry name" value="GPI MANNOSYLTRANSFERASE 2"/>
    <property type="match status" value="1"/>
</dbReference>
<feature type="transmembrane region" description="Helical" evidence="10">
    <location>
        <begin position="320"/>
        <end position="340"/>
    </location>
</feature>
<comment type="subcellular location">
    <subcellularLocation>
        <location evidence="1">Endoplasmic reticulum membrane</location>
        <topology evidence="1">Multi-pass membrane protein</topology>
    </subcellularLocation>
</comment>
<evidence type="ECO:0000256" key="9">
    <source>
        <dbReference type="ARBA" id="ARBA00023136"/>
    </source>
</evidence>
<feature type="transmembrane region" description="Helical" evidence="10">
    <location>
        <begin position="152"/>
        <end position="177"/>
    </location>
</feature>
<feature type="transmembrane region" description="Helical" evidence="10">
    <location>
        <begin position="253"/>
        <end position="272"/>
    </location>
</feature>
<dbReference type="GO" id="GO:0000009">
    <property type="term" value="F:alpha-1,6-mannosyltransferase activity"/>
    <property type="evidence" value="ECO:0007669"/>
    <property type="project" value="InterPro"/>
</dbReference>
<comment type="caution">
    <text evidence="11">The sequence shown here is derived from an EMBL/GenBank/DDBJ whole genome shotgun (WGS) entry which is preliminary data.</text>
</comment>
<dbReference type="Proteomes" id="UP000271624">
    <property type="component" value="Unassembled WGS sequence"/>
</dbReference>
<evidence type="ECO:0000256" key="10">
    <source>
        <dbReference type="SAM" id="Phobius"/>
    </source>
</evidence>
<dbReference type="EMBL" id="RSCL01000001">
    <property type="protein sequence ID" value="RUT10127.1"/>
    <property type="molecule type" value="Genomic_DNA"/>
</dbReference>
<feature type="transmembrane region" description="Helical" evidence="10">
    <location>
        <begin position="53"/>
        <end position="73"/>
    </location>
</feature>
<dbReference type="InterPro" id="IPR007315">
    <property type="entry name" value="PIG-V/Gpi18"/>
</dbReference>
<keyword evidence="3" id="KW-0337">GPI-anchor biosynthesis</keyword>
<evidence type="ECO:0000256" key="3">
    <source>
        <dbReference type="ARBA" id="ARBA00022502"/>
    </source>
</evidence>
<comment type="pathway">
    <text evidence="2">Glycolipid biosynthesis; glycosylphosphatidylinositol-anchor biosynthesis.</text>
</comment>
<feature type="transmembrane region" description="Helical" evidence="10">
    <location>
        <begin position="183"/>
        <end position="202"/>
    </location>
</feature>
<reference evidence="11" key="1">
    <citation type="submission" date="2018-12" db="EMBL/GenBank/DDBJ databases">
        <authorList>
            <person name="Will S."/>
            <person name="Neumann-Schaal M."/>
            <person name="Henke P."/>
        </authorList>
    </citation>
    <scope>NUCLEOTIDE SEQUENCE</scope>
    <source>
        <strain evidence="11">PCC 7102</strain>
    </source>
</reference>
<feature type="transmembrane region" description="Helical" evidence="10">
    <location>
        <begin position="80"/>
        <end position="99"/>
    </location>
</feature>
<keyword evidence="7" id="KW-0256">Endoplasmic reticulum</keyword>
<evidence type="ECO:0000256" key="4">
    <source>
        <dbReference type="ARBA" id="ARBA00022676"/>
    </source>
</evidence>
<sequence length="394" mass="44610">MMFAVMPVIAKTSNIVINKYGWWDVLFAWDSVWYYKIATSGYNYGPDVVNNQYAVAFFPLYPLLSWILMQLGLSFPVAGLLINNFSFLGALIIFYVWVSEIGSEDSARWATAALAWCPYSLYGTVIYTEGLFLLSSISALRAFDRKEYIWAGLWSGLSTATRITGIALLPAFFLTAWRQRRPPIAYITSIAVLSGVGLYSLYCALKFGDALAFLHAQRGWRSSAGFTLSGWLLLLKQIVIGVKNTQVGYIQDYLHPIKFAIVIMSGSLLYRLRNLIGHELTRYGFFASWIALWMLANDPLIQIVWIFGGLYLLWHYRSSLPLVAAIYAFFSYAIALNTGLTMSVDRYVYAIAPVFIACGFLFAFYPRWGYAVMAFCGFILTLYCVRFAQDLWLA</sequence>
<keyword evidence="12" id="KW-1185">Reference proteome</keyword>
<accession>A0A3S1CWQ1</accession>
<dbReference type="AlphaFoldDB" id="A0A3S1CWQ1"/>
<protein>
    <recommendedName>
        <fullName evidence="13">Integral membrane protein</fullName>
    </recommendedName>
</protein>
<proteinExistence type="predicted"/>
<feature type="transmembrane region" description="Helical" evidence="10">
    <location>
        <begin position="119"/>
        <end position="140"/>
    </location>
</feature>
<reference evidence="11" key="2">
    <citation type="journal article" date="2019" name="Genome Biol. Evol.">
        <title>Day and night: Metabolic profiles and evolutionary relationships of six axenic non-marine cyanobacteria.</title>
        <authorList>
            <person name="Will S.E."/>
            <person name="Henke P."/>
            <person name="Boedeker C."/>
            <person name="Huang S."/>
            <person name="Brinkmann H."/>
            <person name="Rohde M."/>
            <person name="Jarek M."/>
            <person name="Friedl T."/>
            <person name="Seufert S."/>
            <person name="Schumacher M."/>
            <person name="Overmann J."/>
            <person name="Neumann-Schaal M."/>
            <person name="Petersen J."/>
        </authorList>
    </citation>
    <scope>NUCLEOTIDE SEQUENCE [LARGE SCALE GENOMIC DNA]</scope>
    <source>
        <strain evidence="11">PCC 7102</strain>
    </source>
</reference>
<evidence type="ECO:0000256" key="6">
    <source>
        <dbReference type="ARBA" id="ARBA00022692"/>
    </source>
</evidence>